<accession>A0ACC0ZXQ1</accession>
<keyword evidence="2" id="KW-1185">Reference proteome</keyword>
<dbReference type="Proteomes" id="UP001164250">
    <property type="component" value="Chromosome 13"/>
</dbReference>
<reference evidence="2" key="1">
    <citation type="journal article" date="2023" name="G3 (Bethesda)">
        <title>Genome assembly and association tests identify interacting loci associated with vigor, precocity, and sex in interspecific pistachio rootstocks.</title>
        <authorList>
            <person name="Palmer W."/>
            <person name="Jacygrad E."/>
            <person name="Sagayaradj S."/>
            <person name="Cavanaugh K."/>
            <person name="Han R."/>
            <person name="Bertier L."/>
            <person name="Beede B."/>
            <person name="Kafkas S."/>
            <person name="Golino D."/>
            <person name="Preece J."/>
            <person name="Michelmore R."/>
        </authorList>
    </citation>
    <scope>NUCLEOTIDE SEQUENCE [LARGE SCALE GENOMIC DNA]</scope>
</reference>
<name>A0ACC0ZXQ1_9ROSI</name>
<protein>
    <submittedName>
        <fullName evidence="1">Uncharacterized protein</fullName>
    </submittedName>
</protein>
<sequence>MDGVEIQNTKHVGENSCNLQSGYSIRWREKTVDIKVDWRMPKTQLFPPLCFPQSVDITFITALSVFGDGGLRRCQDDTIHLDRNPPSSSSTTPPTKFSIEKSAETKFQRLISEYPVIILSRSSCCIIFVLEAISYLHDPDDLRVQIDEDHHGSLQSDFHRSPDDRASRVSEMDRQTLRHDQSPDFQGDDEDNKRSLMYFTQALDLINFIFSRLLTALFSLYGFEFEILTSYLSTAKGLYSKYGPKAEQCAVLAWRKLNQLPLFPQVAQVFVPTAAFCSEKYNQTVLTTAEKGYRVSSYLPLVRTKRIAKLFSNVIAESQPLVSAGYETDVSVQ</sequence>
<proteinExistence type="predicted"/>
<dbReference type="EMBL" id="CM047909">
    <property type="protein sequence ID" value="KAJ0078553.1"/>
    <property type="molecule type" value="Genomic_DNA"/>
</dbReference>
<evidence type="ECO:0000313" key="1">
    <source>
        <dbReference type="EMBL" id="KAJ0078553.1"/>
    </source>
</evidence>
<organism evidence="1 2">
    <name type="scientific">Pistacia atlantica</name>
    <dbReference type="NCBI Taxonomy" id="434234"/>
    <lineage>
        <taxon>Eukaryota</taxon>
        <taxon>Viridiplantae</taxon>
        <taxon>Streptophyta</taxon>
        <taxon>Embryophyta</taxon>
        <taxon>Tracheophyta</taxon>
        <taxon>Spermatophyta</taxon>
        <taxon>Magnoliopsida</taxon>
        <taxon>eudicotyledons</taxon>
        <taxon>Gunneridae</taxon>
        <taxon>Pentapetalae</taxon>
        <taxon>rosids</taxon>
        <taxon>malvids</taxon>
        <taxon>Sapindales</taxon>
        <taxon>Anacardiaceae</taxon>
        <taxon>Pistacia</taxon>
    </lineage>
</organism>
<comment type="caution">
    <text evidence="1">The sequence shown here is derived from an EMBL/GenBank/DDBJ whole genome shotgun (WGS) entry which is preliminary data.</text>
</comment>
<evidence type="ECO:0000313" key="2">
    <source>
        <dbReference type="Proteomes" id="UP001164250"/>
    </source>
</evidence>
<gene>
    <name evidence="1" type="ORF">Patl1_22512</name>
</gene>